<gene>
    <name evidence="2" type="ORF">KPH14_005924</name>
</gene>
<reference evidence="2" key="1">
    <citation type="submission" date="2021-08" db="EMBL/GenBank/DDBJ databases">
        <authorList>
            <person name="Misof B."/>
            <person name="Oliver O."/>
            <person name="Podsiadlowski L."/>
            <person name="Donath A."/>
            <person name="Peters R."/>
            <person name="Mayer C."/>
            <person name="Rust J."/>
            <person name="Gunkel S."/>
            <person name="Lesny P."/>
            <person name="Martin S."/>
            <person name="Oeyen J.P."/>
            <person name="Petersen M."/>
            <person name="Panagiotis P."/>
            <person name="Wilbrandt J."/>
            <person name="Tanja T."/>
        </authorList>
    </citation>
    <scope>NUCLEOTIDE SEQUENCE</scope>
    <source>
        <strain evidence="2">GBR_01_08_01A</strain>
        <tissue evidence="2">Thorax + abdomen</tissue>
    </source>
</reference>
<keyword evidence="3" id="KW-1185">Reference proteome</keyword>
<evidence type="ECO:0000256" key="1">
    <source>
        <dbReference type="SAM" id="Phobius"/>
    </source>
</evidence>
<feature type="transmembrane region" description="Helical" evidence="1">
    <location>
        <begin position="29"/>
        <end position="48"/>
    </location>
</feature>
<dbReference type="Proteomes" id="UP001258017">
    <property type="component" value="Unassembled WGS sequence"/>
</dbReference>
<evidence type="ECO:0008006" key="4">
    <source>
        <dbReference type="Google" id="ProtNLM"/>
    </source>
</evidence>
<dbReference type="AlphaFoldDB" id="A0AAD9VN29"/>
<keyword evidence="1" id="KW-0472">Membrane</keyword>
<dbReference type="EMBL" id="JAIFRP010000045">
    <property type="protein sequence ID" value="KAK2580846.1"/>
    <property type="molecule type" value="Genomic_DNA"/>
</dbReference>
<protein>
    <recommendedName>
        <fullName evidence="4">Odorant receptor</fullName>
    </recommendedName>
</protein>
<sequence length="134" mass="16240">MDCFEKYYVLNRRLLCLTGMWPNRKSKEVYFRICIFSLFLITGIFDQVQWMLQLEFKVDSIIKPLYSLIPDLCVTVGYYTGLFNSTELSQLIDCMRRDWQIPMTKRELIIMEKYANDSKMYTFLIVFYTFTLFY</sequence>
<keyword evidence="1" id="KW-1133">Transmembrane helix</keyword>
<evidence type="ECO:0000313" key="2">
    <source>
        <dbReference type="EMBL" id="KAK2580846.1"/>
    </source>
</evidence>
<reference evidence="2" key="2">
    <citation type="journal article" date="2023" name="Commun. Biol.">
        <title>Intrasexual cuticular hydrocarbon dimorphism in a wasp sheds light on hydrocarbon biosynthesis genes in Hymenoptera.</title>
        <authorList>
            <person name="Moris V.C."/>
            <person name="Podsiadlowski L."/>
            <person name="Martin S."/>
            <person name="Oeyen J.P."/>
            <person name="Donath A."/>
            <person name="Petersen M."/>
            <person name="Wilbrandt J."/>
            <person name="Misof B."/>
            <person name="Liedtke D."/>
            <person name="Thamm M."/>
            <person name="Scheiner R."/>
            <person name="Schmitt T."/>
            <person name="Niehuis O."/>
        </authorList>
    </citation>
    <scope>NUCLEOTIDE SEQUENCE</scope>
    <source>
        <strain evidence="2">GBR_01_08_01A</strain>
    </source>
</reference>
<accession>A0AAD9VN29</accession>
<organism evidence="2 3">
    <name type="scientific">Odynerus spinipes</name>
    <dbReference type="NCBI Taxonomy" id="1348599"/>
    <lineage>
        <taxon>Eukaryota</taxon>
        <taxon>Metazoa</taxon>
        <taxon>Ecdysozoa</taxon>
        <taxon>Arthropoda</taxon>
        <taxon>Hexapoda</taxon>
        <taxon>Insecta</taxon>
        <taxon>Pterygota</taxon>
        <taxon>Neoptera</taxon>
        <taxon>Endopterygota</taxon>
        <taxon>Hymenoptera</taxon>
        <taxon>Apocrita</taxon>
        <taxon>Aculeata</taxon>
        <taxon>Vespoidea</taxon>
        <taxon>Vespidae</taxon>
        <taxon>Eumeninae</taxon>
        <taxon>Odynerus</taxon>
    </lineage>
</organism>
<evidence type="ECO:0000313" key="3">
    <source>
        <dbReference type="Proteomes" id="UP001258017"/>
    </source>
</evidence>
<proteinExistence type="predicted"/>
<comment type="caution">
    <text evidence="2">The sequence shown here is derived from an EMBL/GenBank/DDBJ whole genome shotgun (WGS) entry which is preliminary data.</text>
</comment>
<name>A0AAD9VN29_9HYME</name>
<keyword evidence="1" id="KW-0812">Transmembrane</keyword>